<evidence type="ECO:0000256" key="1">
    <source>
        <dbReference type="ARBA" id="ARBA00001974"/>
    </source>
</evidence>
<dbReference type="EMBL" id="CAVN010000095">
    <property type="protein sequence ID" value="CDF58167.1"/>
    <property type="molecule type" value="Genomic_DNA"/>
</dbReference>
<accession>R7RPP7</accession>
<dbReference type="Gene3D" id="2.40.30.10">
    <property type="entry name" value="Translation factors"/>
    <property type="match status" value="1"/>
</dbReference>
<comment type="caution">
    <text evidence="6">The sequence shown here is derived from an EMBL/GenBank/DDBJ whole genome shotgun (WGS) entry which is preliminary data.</text>
</comment>
<dbReference type="Gene3D" id="3.50.50.60">
    <property type="entry name" value="FAD/NAD(P)-binding domain"/>
    <property type="match status" value="1"/>
</dbReference>
<dbReference type="RefSeq" id="WP_018661996.1">
    <property type="nucleotide sequence ID" value="NZ_HF952018.1"/>
</dbReference>
<dbReference type="PRINTS" id="PR00411">
    <property type="entry name" value="PNDRDTASEI"/>
</dbReference>
<dbReference type="Pfam" id="PF03486">
    <property type="entry name" value="HI0933_like"/>
    <property type="match status" value="1"/>
</dbReference>
<dbReference type="Gene3D" id="1.10.8.260">
    <property type="entry name" value="HI0933 insert domain-like"/>
    <property type="match status" value="1"/>
</dbReference>
<reference evidence="6" key="1">
    <citation type="submission" date="2013-03" db="EMBL/GenBank/DDBJ databases">
        <title>Draft genome sequence of the hydrogen-ethanol-producing anaerobic alkalithermophilic Caloramator celere.</title>
        <authorList>
            <person name="Ciranna A."/>
            <person name="Larjo A."/>
            <person name="Kivisto A."/>
            <person name="Santala V."/>
            <person name="Roos C."/>
            <person name="Karp M."/>
        </authorList>
    </citation>
    <scope>NUCLEOTIDE SEQUENCE [LARGE SCALE GENOMIC DNA]</scope>
    <source>
        <strain evidence="6">DSM 8682</strain>
    </source>
</reference>
<protein>
    <submittedName>
        <fullName evidence="6">NAD(FAD)-utilizing dehydrogenases</fullName>
    </submittedName>
</protein>
<dbReference type="eggNOG" id="COG2081">
    <property type="taxonomic scope" value="Bacteria"/>
</dbReference>
<dbReference type="HOGENOM" id="CLU_025174_3_1_9"/>
<dbReference type="NCBIfam" id="TIGR00275">
    <property type="entry name" value="aminoacetone oxidase family FAD-binding enzyme"/>
    <property type="match status" value="1"/>
</dbReference>
<comment type="cofactor">
    <cofactor evidence="1">
        <name>FAD</name>
        <dbReference type="ChEBI" id="CHEBI:57692"/>
    </cofactor>
</comment>
<proteinExistence type="predicted"/>
<evidence type="ECO:0000313" key="6">
    <source>
        <dbReference type="EMBL" id="CDF58167.1"/>
    </source>
</evidence>
<dbReference type="OrthoDB" id="9773233at2"/>
<evidence type="ECO:0000256" key="3">
    <source>
        <dbReference type="ARBA" id="ARBA00022827"/>
    </source>
</evidence>
<evidence type="ECO:0000259" key="5">
    <source>
        <dbReference type="Pfam" id="PF22780"/>
    </source>
</evidence>
<dbReference type="PRINTS" id="PR00368">
    <property type="entry name" value="FADPNR"/>
</dbReference>
<sequence>MNRVVVVGGGAAGMMAAIKAAERGKKVTLIEKNEKLGKKLFITGKGRCNVTSSKDIEDIIQNIPGNGEFMYSSLYTFSNYDLMQMIEKKGVKLKIERGDRVFPESDKSSDIIKCFEEYLKENNVEILLNTKVTDIIAKDNKIFGVEINNKQIIRCDSVVLATGGKSYPGTGSTGDGYVFAKKLGHTIVDIRPSLVPLVCKEEWIKDLMGLSLKNVSIDVKYKGKTIYEDFGEMLFTHFGVSGPIILSASRKVSDILPNEVEIFIDLKPALNHDELDKRILRDFQKYINKQFKNALDDLLPKKLIPVIVKLSGIPQDKVVNSITKKERSNLVNLIKSFKVTVIDTRPIEEAIVTRGGVSVKEVDPSTMESKKIKGLFIVGELLDVDALTGGFNLQIAFSTGYCAGMHC</sequence>
<keyword evidence="3" id="KW-0274">FAD</keyword>
<gene>
    <name evidence="6" type="ORF">TCEL_00213</name>
</gene>
<dbReference type="InterPro" id="IPR004792">
    <property type="entry name" value="BaiN-like"/>
</dbReference>
<feature type="domain" description="RsdA/BaiN/AoA(So)-like Rossmann fold-like" evidence="4">
    <location>
        <begin position="3"/>
        <end position="405"/>
    </location>
</feature>
<organism evidence="6 7">
    <name type="scientific">Thermobrachium celere DSM 8682</name>
    <dbReference type="NCBI Taxonomy" id="941824"/>
    <lineage>
        <taxon>Bacteria</taxon>
        <taxon>Bacillati</taxon>
        <taxon>Bacillota</taxon>
        <taxon>Clostridia</taxon>
        <taxon>Eubacteriales</taxon>
        <taxon>Clostridiaceae</taxon>
        <taxon>Thermobrachium</taxon>
    </lineage>
</organism>
<dbReference type="AlphaFoldDB" id="R7RPP7"/>
<evidence type="ECO:0000259" key="4">
    <source>
        <dbReference type="Pfam" id="PF03486"/>
    </source>
</evidence>
<evidence type="ECO:0000256" key="2">
    <source>
        <dbReference type="ARBA" id="ARBA00022630"/>
    </source>
</evidence>
<dbReference type="InterPro" id="IPR023166">
    <property type="entry name" value="BaiN-like_dom_sf"/>
</dbReference>
<feature type="domain" description="RsdA/BaiN/AoA(So)-like insert" evidence="5">
    <location>
        <begin position="191"/>
        <end position="352"/>
    </location>
</feature>
<dbReference type="SUPFAM" id="SSF160996">
    <property type="entry name" value="HI0933 insert domain-like"/>
    <property type="match status" value="1"/>
</dbReference>
<dbReference type="PANTHER" id="PTHR42887">
    <property type="entry name" value="OS12G0638800 PROTEIN"/>
    <property type="match status" value="1"/>
</dbReference>
<dbReference type="InterPro" id="IPR055178">
    <property type="entry name" value="RsdA/BaiN/AoA(So)-like_dom"/>
</dbReference>
<dbReference type="SUPFAM" id="SSF51905">
    <property type="entry name" value="FAD/NAD(P)-binding domain"/>
    <property type="match status" value="1"/>
</dbReference>
<dbReference type="InterPro" id="IPR036188">
    <property type="entry name" value="FAD/NAD-bd_sf"/>
</dbReference>
<keyword evidence="2" id="KW-0285">Flavoprotein</keyword>
<dbReference type="Proteomes" id="UP000014923">
    <property type="component" value="Unassembled WGS sequence"/>
</dbReference>
<dbReference type="Pfam" id="PF22780">
    <property type="entry name" value="HI0933_like_1st"/>
    <property type="match status" value="1"/>
</dbReference>
<dbReference type="PANTHER" id="PTHR42887:SF2">
    <property type="entry name" value="OS12G0638800 PROTEIN"/>
    <property type="match status" value="1"/>
</dbReference>
<name>R7RPP7_9CLOT</name>
<evidence type="ECO:0000313" key="7">
    <source>
        <dbReference type="Proteomes" id="UP000014923"/>
    </source>
</evidence>
<dbReference type="InterPro" id="IPR057661">
    <property type="entry name" value="RsdA/BaiN/AoA(So)_Rossmann"/>
</dbReference>
<keyword evidence="7" id="KW-1185">Reference proteome</keyword>